<dbReference type="EMBL" id="FUYN01000003">
    <property type="protein sequence ID" value="SKB51003.1"/>
    <property type="molecule type" value="Genomic_DNA"/>
</dbReference>
<dbReference type="Gene3D" id="3.40.50.1100">
    <property type="match status" value="2"/>
</dbReference>
<dbReference type="EC" id="4.3.1.18" evidence="4"/>
<comment type="cofactor">
    <cofactor evidence="1 4">
        <name>pyridoxal 5'-phosphate</name>
        <dbReference type="ChEBI" id="CHEBI:597326"/>
    </cofactor>
</comment>
<protein>
    <recommendedName>
        <fullName evidence="4">Probable D-serine dehydratase</fullName>
        <ecNumber evidence="4">4.3.1.18</ecNumber>
    </recommendedName>
    <alternativeName>
        <fullName evidence="4">D-serine deaminase</fullName>
        <shortName evidence="4">DSD</shortName>
    </alternativeName>
</protein>
<dbReference type="NCBIfam" id="TIGR02035">
    <property type="entry name" value="D_Ser_am_lyase"/>
    <property type="match status" value="1"/>
</dbReference>
<comment type="similarity">
    <text evidence="4">Belongs to the serine/threonine dehydratase family. DsdA subfamily.</text>
</comment>
<keyword evidence="3 4" id="KW-0456">Lyase</keyword>
<feature type="modified residue" description="N6-(pyridoxal phosphate)lysine" evidence="4">
    <location>
        <position position="122"/>
    </location>
</feature>
<reference evidence="7" key="1">
    <citation type="submission" date="2017-02" db="EMBL/GenBank/DDBJ databases">
        <authorList>
            <person name="Varghese N."/>
            <person name="Submissions S."/>
        </authorList>
    </citation>
    <scope>NUCLEOTIDE SEQUENCE [LARGE SCALE GENOMIC DNA]</scope>
    <source>
        <strain evidence="7">ATCC 35199</strain>
    </source>
</reference>
<dbReference type="SUPFAM" id="SSF53686">
    <property type="entry name" value="Tryptophan synthase beta subunit-like PLP-dependent enzymes"/>
    <property type="match status" value="1"/>
</dbReference>
<evidence type="ECO:0000256" key="1">
    <source>
        <dbReference type="ARBA" id="ARBA00001933"/>
    </source>
</evidence>
<dbReference type="InterPro" id="IPR001926">
    <property type="entry name" value="TrpB-like_PALP"/>
</dbReference>
<evidence type="ECO:0000313" key="7">
    <source>
        <dbReference type="Proteomes" id="UP000243406"/>
    </source>
</evidence>
<dbReference type="GO" id="GO:0030170">
    <property type="term" value="F:pyridoxal phosphate binding"/>
    <property type="evidence" value="ECO:0007669"/>
    <property type="project" value="InterPro"/>
</dbReference>
<dbReference type="GO" id="GO:0009097">
    <property type="term" value="P:isoleucine biosynthetic process"/>
    <property type="evidence" value="ECO:0007669"/>
    <property type="project" value="TreeGrafter"/>
</dbReference>
<dbReference type="InterPro" id="IPR036052">
    <property type="entry name" value="TrpB-like_PALP_sf"/>
</dbReference>
<evidence type="ECO:0000259" key="5">
    <source>
        <dbReference type="Pfam" id="PF00291"/>
    </source>
</evidence>
<evidence type="ECO:0000313" key="6">
    <source>
        <dbReference type="EMBL" id="SKB51003.1"/>
    </source>
</evidence>
<dbReference type="GO" id="GO:0016836">
    <property type="term" value="F:hydro-lyase activity"/>
    <property type="evidence" value="ECO:0007669"/>
    <property type="project" value="UniProtKB-UniRule"/>
</dbReference>
<dbReference type="Pfam" id="PF00291">
    <property type="entry name" value="PALP"/>
    <property type="match status" value="1"/>
</dbReference>
<dbReference type="Proteomes" id="UP000243406">
    <property type="component" value="Unassembled WGS sequence"/>
</dbReference>
<accession>A0A1T5BVJ4</accession>
<dbReference type="AlphaFoldDB" id="A0A1T5BVJ4"/>
<dbReference type="NCBIfam" id="NF002823">
    <property type="entry name" value="PRK02991.1"/>
    <property type="match status" value="1"/>
</dbReference>
<organism evidence="6 7">
    <name type="scientific">Acetoanaerobium noterae</name>
    <dbReference type="NCBI Taxonomy" id="745369"/>
    <lineage>
        <taxon>Bacteria</taxon>
        <taxon>Bacillati</taxon>
        <taxon>Bacillota</taxon>
        <taxon>Clostridia</taxon>
        <taxon>Peptostreptococcales</taxon>
        <taxon>Filifactoraceae</taxon>
        <taxon>Acetoanaerobium</taxon>
    </lineage>
</organism>
<dbReference type="InterPro" id="IPR000634">
    <property type="entry name" value="Ser/Thr_deHydtase_PyrdxlP-BS"/>
</dbReference>
<dbReference type="GO" id="GO:0008721">
    <property type="term" value="F:D-serine ammonia-lyase activity"/>
    <property type="evidence" value="ECO:0007669"/>
    <property type="project" value="UniProtKB-EC"/>
</dbReference>
<name>A0A1T5BVJ4_9FIRM</name>
<dbReference type="RefSeq" id="WP_079589704.1">
    <property type="nucleotide sequence ID" value="NZ_FUYN01000003.1"/>
</dbReference>
<feature type="domain" description="Tryptophan synthase beta chain-like PALP" evidence="5">
    <location>
        <begin position="99"/>
        <end position="402"/>
    </location>
</feature>
<dbReference type="HAMAP" id="MF_01030">
    <property type="entry name" value="D_Ser_dehydrat"/>
    <property type="match status" value="1"/>
</dbReference>
<dbReference type="GO" id="GO:0036088">
    <property type="term" value="P:D-serine catabolic process"/>
    <property type="evidence" value="ECO:0007669"/>
    <property type="project" value="TreeGrafter"/>
</dbReference>
<dbReference type="PROSITE" id="PS00165">
    <property type="entry name" value="DEHYDRATASE_SER_THR"/>
    <property type="match status" value="1"/>
</dbReference>
<evidence type="ECO:0000256" key="3">
    <source>
        <dbReference type="ARBA" id="ARBA00023239"/>
    </source>
</evidence>
<comment type="catalytic activity">
    <reaction evidence="4">
        <text>D-serine = pyruvate + NH4(+)</text>
        <dbReference type="Rhea" id="RHEA:13977"/>
        <dbReference type="ChEBI" id="CHEBI:15361"/>
        <dbReference type="ChEBI" id="CHEBI:28938"/>
        <dbReference type="ChEBI" id="CHEBI:35247"/>
        <dbReference type="EC" id="4.3.1.18"/>
    </reaction>
</comment>
<dbReference type="PANTHER" id="PTHR48078:SF9">
    <property type="entry name" value="D-SERINE DEHYDRATASE"/>
    <property type="match status" value="1"/>
</dbReference>
<keyword evidence="2 4" id="KW-0663">Pyridoxal phosphate</keyword>
<gene>
    <name evidence="4" type="primary">dsdA</name>
    <name evidence="6" type="ORF">SAMN02745120_1889</name>
</gene>
<dbReference type="PANTHER" id="PTHR48078">
    <property type="entry name" value="THREONINE DEHYDRATASE, MITOCHONDRIAL-RELATED"/>
    <property type="match status" value="1"/>
</dbReference>
<dbReference type="OrthoDB" id="9780546at2"/>
<evidence type="ECO:0000256" key="2">
    <source>
        <dbReference type="ARBA" id="ARBA00022898"/>
    </source>
</evidence>
<dbReference type="InterPro" id="IPR050147">
    <property type="entry name" value="Ser/Thr_Dehydratase"/>
</dbReference>
<proteinExistence type="inferred from homology"/>
<evidence type="ECO:0000256" key="4">
    <source>
        <dbReference type="HAMAP-Rule" id="MF_01030"/>
    </source>
</evidence>
<sequence length="451" mass="50086">MLEKIVQGKSLETWFNEFPKLREVYDLKEVLWINDKYESIKSKTSFEPSMDDILDAMNRLGRFASYIKVAFPVTRESDGIIESELFEIDMMKNDLAKKANKDFEGRLFIKGDHALPISGSIKARGGIYEVLKHAEDLAISHGLLKEGMDYSVFDSEEFRALFSQHSIAVGSTGNLGLSIGIISARLGFKVYVHMSSDAKKWKKDLLRSKGVTVIEYESDYSKAVEEGRKQAELDDKMYFVDDENSVNLFLGYAVAALRLSKQLKDMNIAVDSEHPLFVYLPCGVGGGPGGVAYGLKLIFGDNVHCFFAEPTHSPCMLIGMMTSLHDKVSVQDFDIDNKTAADGLAVGRPSGFVGKILENLLSGVYSVTDENLFIMLSDLADLEEIYLEPSALAGVNGIVHMHSEEAKGYIEKNNLADKMKSAVHIAWATGGSMVPEAEMKLYYETGDKLRK</sequence>
<dbReference type="InterPro" id="IPR011780">
    <property type="entry name" value="D_Ser_am_lyase"/>
</dbReference>
<keyword evidence="7" id="KW-1185">Reference proteome</keyword>